<keyword evidence="3" id="KW-1185">Reference proteome</keyword>
<protein>
    <submittedName>
        <fullName evidence="2">Uncharacterized protein</fullName>
    </submittedName>
</protein>
<dbReference type="EMBL" id="JAHLJV010000068">
    <property type="protein sequence ID" value="KAK1579301.1"/>
    <property type="molecule type" value="Genomic_DNA"/>
</dbReference>
<dbReference type="GeneID" id="85436846"/>
<dbReference type="RefSeq" id="XP_060410436.1">
    <property type="nucleotide sequence ID" value="XM_060552606.1"/>
</dbReference>
<reference evidence="2" key="1">
    <citation type="submission" date="2021-06" db="EMBL/GenBank/DDBJ databases">
        <title>Comparative genomics, transcriptomics and evolutionary studies reveal genomic signatures of adaptation to plant cell wall in hemibiotrophic fungi.</title>
        <authorList>
            <consortium name="DOE Joint Genome Institute"/>
            <person name="Baroncelli R."/>
            <person name="Diaz J.F."/>
            <person name="Benocci T."/>
            <person name="Peng M."/>
            <person name="Battaglia E."/>
            <person name="Haridas S."/>
            <person name="Andreopoulos W."/>
            <person name="Labutti K."/>
            <person name="Pangilinan J."/>
            <person name="Floch G.L."/>
            <person name="Makela M.R."/>
            <person name="Henrissat B."/>
            <person name="Grigoriev I.V."/>
            <person name="Crouch J.A."/>
            <person name="De Vries R.P."/>
            <person name="Sukno S.A."/>
            <person name="Thon M.R."/>
        </authorList>
    </citation>
    <scope>NUCLEOTIDE SEQUENCE</scope>
    <source>
        <strain evidence="2">CBS 125086</strain>
    </source>
</reference>
<dbReference type="Proteomes" id="UP001230504">
    <property type="component" value="Unassembled WGS sequence"/>
</dbReference>
<evidence type="ECO:0000313" key="3">
    <source>
        <dbReference type="Proteomes" id="UP001230504"/>
    </source>
</evidence>
<feature type="region of interest" description="Disordered" evidence="1">
    <location>
        <begin position="75"/>
        <end position="94"/>
    </location>
</feature>
<evidence type="ECO:0000313" key="2">
    <source>
        <dbReference type="EMBL" id="KAK1579301.1"/>
    </source>
</evidence>
<feature type="region of interest" description="Disordered" evidence="1">
    <location>
        <begin position="108"/>
        <end position="131"/>
    </location>
</feature>
<gene>
    <name evidence="2" type="ORF">LY79DRAFT_346046</name>
</gene>
<proteinExistence type="predicted"/>
<organism evidence="2 3">
    <name type="scientific">Colletotrichum navitas</name>
    <dbReference type="NCBI Taxonomy" id="681940"/>
    <lineage>
        <taxon>Eukaryota</taxon>
        <taxon>Fungi</taxon>
        <taxon>Dikarya</taxon>
        <taxon>Ascomycota</taxon>
        <taxon>Pezizomycotina</taxon>
        <taxon>Sordariomycetes</taxon>
        <taxon>Hypocreomycetidae</taxon>
        <taxon>Glomerellales</taxon>
        <taxon>Glomerellaceae</taxon>
        <taxon>Colletotrichum</taxon>
        <taxon>Colletotrichum graminicola species complex</taxon>
    </lineage>
</organism>
<feature type="compositionally biased region" description="Polar residues" evidence="1">
    <location>
        <begin position="115"/>
        <end position="127"/>
    </location>
</feature>
<name>A0AAD8PRD1_9PEZI</name>
<sequence length="201" mass="22495">MSMVWCNISGHKNMNNPSMAGRSVPDLESTSNPALKPLAIKLAGSLHNFFTMSSLYVCALQFVNVSMSCDEKELKKKKKKTPPSTTCTEMHGNGPKNLEWIQTLPIERRPGDPSDANNSPRCHNSATPRRVETVEAVGNSDPKQARTHMQRRPISPKMDSLSCTLQRRLAFRPVSYHLSSPDVCFDRFLVCGWVPKVNDRP</sequence>
<comment type="caution">
    <text evidence="2">The sequence shown here is derived from an EMBL/GenBank/DDBJ whole genome shotgun (WGS) entry which is preliminary data.</text>
</comment>
<dbReference type="AlphaFoldDB" id="A0AAD8PRD1"/>
<evidence type="ECO:0000256" key="1">
    <source>
        <dbReference type="SAM" id="MobiDB-lite"/>
    </source>
</evidence>
<feature type="region of interest" description="Disordered" evidence="1">
    <location>
        <begin position="137"/>
        <end position="156"/>
    </location>
</feature>
<accession>A0AAD8PRD1</accession>